<dbReference type="AlphaFoldDB" id="A0AAW1VW61"/>
<evidence type="ECO:0000313" key="2">
    <source>
        <dbReference type="Proteomes" id="UP001457282"/>
    </source>
</evidence>
<comment type="caution">
    <text evidence="1">The sequence shown here is derived from an EMBL/GenBank/DDBJ whole genome shotgun (WGS) entry which is preliminary data.</text>
</comment>
<dbReference type="EMBL" id="JBEDUW010000007">
    <property type="protein sequence ID" value="KAK9912287.1"/>
    <property type="molecule type" value="Genomic_DNA"/>
</dbReference>
<name>A0AAW1VW61_RUBAR</name>
<organism evidence="1 2">
    <name type="scientific">Rubus argutus</name>
    <name type="common">Southern blackberry</name>
    <dbReference type="NCBI Taxonomy" id="59490"/>
    <lineage>
        <taxon>Eukaryota</taxon>
        <taxon>Viridiplantae</taxon>
        <taxon>Streptophyta</taxon>
        <taxon>Embryophyta</taxon>
        <taxon>Tracheophyta</taxon>
        <taxon>Spermatophyta</taxon>
        <taxon>Magnoliopsida</taxon>
        <taxon>eudicotyledons</taxon>
        <taxon>Gunneridae</taxon>
        <taxon>Pentapetalae</taxon>
        <taxon>rosids</taxon>
        <taxon>fabids</taxon>
        <taxon>Rosales</taxon>
        <taxon>Rosaceae</taxon>
        <taxon>Rosoideae</taxon>
        <taxon>Rosoideae incertae sedis</taxon>
        <taxon>Rubus</taxon>
    </lineage>
</organism>
<gene>
    <name evidence="1" type="ORF">M0R45_036157</name>
</gene>
<evidence type="ECO:0000313" key="1">
    <source>
        <dbReference type="EMBL" id="KAK9912287.1"/>
    </source>
</evidence>
<accession>A0AAW1VW61</accession>
<dbReference type="Proteomes" id="UP001457282">
    <property type="component" value="Unassembled WGS sequence"/>
</dbReference>
<sequence>MKINPMMCQKVELGQMGRTWPGDKVNIMGAISNYQTARGVEQQNRITVSELNALNPQEYTNKAVYCSASIQIFSQNGWWYRSCSTQSVTNNCKKTRRIGGH</sequence>
<dbReference type="Gene3D" id="2.40.50.140">
    <property type="entry name" value="Nucleic acid-binding proteins"/>
    <property type="match status" value="1"/>
</dbReference>
<dbReference type="InterPro" id="IPR012340">
    <property type="entry name" value="NA-bd_OB-fold"/>
</dbReference>
<proteinExistence type="predicted"/>
<reference evidence="1 2" key="1">
    <citation type="journal article" date="2023" name="G3 (Bethesda)">
        <title>A chromosome-length genome assembly and annotation of blackberry (Rubus argutus, cv. 'Hillquist').</title>
        <authorList>
            <person name="Bruna T."/>
            <person name="Aryal R."/>
            <person name="Dudchenko O."/>
            <person name="Sargent D.J."/>
            <person name="Mead D."/>
            <person name="Buti M."/>
            <person name="Cavallini A."/>
            <person name="Hytonen T."/>
            <person name="Andres J."/>
            <person name="Pham M."/>
            <person name="Weisz D."/>
            <person name="Mascagni F."/>
            <person name="Usai G."/>
            <person name="Natali L."/>
            <person name="Bassil N."/>
            <person name="Fernandez G.E."/>
            <person name="Lomsadze A."/>
            <person name="Armour M."/>
            <person name="Olukolu B."/>
            <person name="Poorten T."/>
            <person name="Britton C."/>
            <person name="Davik J."/>
            <person name="Ashrafi H."/>
            <person name="Aiden E.L."/>
            <person name="Borodovsky M."/>
            <person name="Worthington M."/>
        </authorList>
    </citation>
    <scope>NUCLEOTIDE SEQUENCE [LARGE SCALE GENOMIC DNA]</scope>
    <source>
        <strain evidence="1">PI 553951</strain>
    </source>
</reference>
<protein>
    <submittedName>
        <fullName evidence="1">Uncharacterized protein</fullName>
    </submittedName>
</protein>
<keyword evidence="2" id="KW-1185">Reference proteome</keyword>